<dbReference type="AlphaFoldDB" id="A0A0U0ZKR9"/>
<evidence type="ECO:0000256" key="5">
    <source>
        <dbReference type="SAM" id="MobiDB-lite"/>
    </source>
</evidence>
<comment type="subcellular location">
    <subcellularLocation>
        <location evidence="1">Endomembrane system</location>
        <topology evidence="1">Multi-pass membrane protein</topology>
    </subcellularLocation>
</comment>
<evidence type="ECO:0000256" key="1">
    <source>
        <dbReference type="ARBA" id="ARBA00004127"/>
    </source>
</evidence>
<name>A0A0U0ZKR9_9MYCO</name>
<feature type="transmembrane region" description="Helical" evidence="6">
    <location>
        <begin position="221"/>
        <end position="242"/>
    </location>
</feature>
<feature type="transmembrane region" description="Helical" evidence="6">
    <location>
        <begin position="159"/>
        <end position="182"/>
    </location>
</feature>
<evidence type="ECO:0000313" key="8">
    <source>
        <dbReference type="Proteomes" id="UP000045782"/>
    </source>
</evidence>
<evidence type="ECO:0000256" key="6">
    <source>
        <dbReference type="SAM" id="Phobius"/>
    </source>
</evidence>
<dbReference type="Pfam" id="PF01988">
    <property type="entry name" value="VIT1"/>
    <property type="match status" value="1"/>
</dbReference>
<keyword evidence="3 6" id="KW-1133">Transmembrane helix</keyword>
<feature type="transmembrane region" description="Helical" evidence="6">
    <location>
        <begin position="188"/>
        <end position="209"/>
    </location>
</feature>
<dbReference type="GO" id="GO:0030026">
    <property type="term" value="P:intracellular manganese ion homeostasis"/>
    <property type="evidence" value="ECO:0007669"/>
    <property type="project" value="InterPro"/>
</dbReference>
<reference evidence="7 8" key="1">
    <citation type="submission" date="2015-03" db="EMBL/GenBank/DDBJ databases">
        <authorList>
            <person name="Murphy D."/>
        </authorList>
    </citation>
    <scope>NUCLEOTIDE SEQUENCE [LARGE SCALE GENOMIC DNA]</scope>
    <source>
        <strain evidence="7 8">PAP088</strain>
    </source>
</reference>
<evidence type="ECO:0000256" key="4">
    <source>
        <dbReference type="ARBA" id="ARBA00023136"/>
    </source>
</evidence>
<proteinExistence type="predicted"/>
<dbReference type="InterPro" id="IPR008217">
    <property type="entry name" value="Ccc1_fam"/>
</dbReference>
<dbReference type="PANTHER" id="PTHR31851">
    <property type="entry name" value="FE(2+)/MN(2+) TRANSPORTER PCL1"/>
    <property type="match status" value="1"/>
</dbReference>
<dbReference type="GO" id="GO:0012505">
    <property type="term" value="C:endomembrane system"/>
    <property type="evidence" value="ECO:0007669"/>
    <property type="project" value="UniProtKB-SubCell"/>
</dbReference>
<feature type="region of interest" description="Disordered" evidence="5">
    <location>
        <begin position="1"/>
        <end position="21"/>
    </location>
</feature>
<evidence type="ECO:0000256" key="3">
    <source>
        <dbReference type="ARBA" id="ARBA00022989"/>
    </source>
</evidence>
<protein>
    <submittedName>
        <fullName evidence="7">Membrane protein</fullName>
    </submittedName>
</protein>
<sequence length="243" mass="24883">MAIDGSTGSAELPHEFDHTHPDVSGGWLRAATFGAMDGLVTNTALVAGVGASGLDAHAIVLTGAASLVAGAFSMALGEFTSVSTSNAQIEHEASVERRAIQLHPDAEKQELISMLGDIGLSPQTAAAAADEIHRDENTAVTIHLTRELGINPNETPSPWVAALSSFVTFSVGAVVPLIPFLLGFASLLAGLICGGVGLLIAGWVAGSFTSRPRWLSALRQLAFGAIAIGATYLIGHLIGVAVN</sequence>
<dbReference type="EMBL" id="CSWP01000004">
    <property type="protein sequence ID" value="CPV50569.1"/>
    <property type="molecule type" value="Genomic_DNA"/>
</dbReference>
<gene>
    <name evidence="7" type="ORF">ERS075579_02169</name>
</gene>
<evidence type="ECO:0000256" key="2">
    <source>
        <dbReference type="ARBA" id="ARBA00022692"/>
    </source>
</evidence>
<keyword evidence="2 6" id="KW-0812">Transmembrane</keyword>
<organism evidence="7 8">
    <name type="scientific">Mycobacteroides abscessus</name>
    <dbReference type="NCBI Taxonomy" id="36809"/>
    <lineage>
        <taxon>Bacteria</taxon>
        <taxon>Bacillati</taxon>
        <taxon>Actinomycetota</taxon>
        <taxon>Actinomycetes</taxon>
        <taxon>Mycobacteriales</taxon>
        <taxon>Mycobacteriaceae</taxon>
        <taxon>Mycobacteroides</taxon>
    </lineage>
</organism>
<accession>A0A0U0ZKR9</accession>
<dbReference type="RefSeq" id="WP_005060450.1">
    <property type="nucleotide sequence ID" value="NZ_CP014951.1"/>
</dbReference>
<keyword evidence="4 6" id="KW-0472">Membrane</keyword>
<dbReference type="GO" id="GO:0005384">
    <property type="term" value="F:manganese ion transmembrane transporter activity"/>
    <property type="evidence" value="ECO:0007669"/>
    <property type="project" value="InterPro"/>
</dbReference>
<dbReference type="Proteomes" id="UP000045782">
    <property type="component" value="Unassembled WGS sequence"/>
</dbReference>
<feature type="compositionally biased region" description="Basic and acidic residues" evidence="5">
    <location>
        <begin position="12"/>
        <end position="21"/>
    </location>
</feature>
<evidence type="ECO:0000313" key="7">
    <source>
        <dbReference type="EMBL" id="CPV50569.1"/>
    </source>
</evidence>